<feature type="transmembrane region" description="Helical" evidence="2">
    <location>
        <begin position="262"/>
        <end position="282"/>
    </location>
</feature>
<comment type="caution">
    <text evidence="3">The sequence shown here is derived from an EMBL/GenBank/DDBJ whole genome shotgun (WGS) entry which is preliminary data.</text>
</comment>
<feature type="region of interest" description="Disordered" evidence="1">
    <location>
        <begin position="323"/>
        <end position="365"/>
    </location>
</feature>
<keyword evidence="2" id="KW-1133">Transmembrane helix</keyword>
<reference evidence="3 4" key="1">
    <citation type="submission" date="2023-01" db="EMBL/GenBank/DDBJ databases">
        <title>Analysis of 21 Apiospora genomes using comparative genomics revels a genus with tremendous synthesis potential of carbohydrate active enzymes and secondary metabolites.</title>
        <authorList>
            <person name="Sorensen T."/>
        </authorList>
    </citation>
    <scope>NUCLEOTIDE SEQUENCE [LARGE SCALE GENOMIC DNA]</scope>
    <source>
        <strain evidence="3 4">CBS 33761</strain>
    </source>
</reference>
<gene>
    <name evidence="3" type="ORF">PG993_011065</name>
</gene>
<organism evidence="3 4">
    <name type="scientific">Apiospora rasikravindrae</name>
    <dbReference type="NCBI Taxonomy" id="990691"/>
    <lineage>
        <taxon>Eukaryota</taxon>
        <taxon>Fungi</taxon>
        <taxon>Dikarya</taxon>
        <taxon>Ascomycota</taxon>
        <taxon>Pezizomycotina</taxon>
        <taxon>Sordariomycetes</taxon>
        <taxon>Xylariomycetidae</taxon>
        <taxon>Amphisphaeriales</taxon>
        <taxon>Apiosporaceae</taxon>
        <taxon>Apiospora</taxon>
    </lineage>
</organism>
<name>A0ABR1SEX3_9PEZI</name>
<dbReference type="EMBL" id="JAQQWK010000010">
    <property type="protein sequence ID" value="KAK8029774.1"/>
    <property type="molecule type" value="Genomic_DNA"/>
</dbReference>
<keyword evidence="2" id="KW-0472">Membrane</keyword>
<protein>
    <submittedName>
        <fullName evidence="3">Uncharacterized protein</fullName>
    </submittedName>
</protein>
<sequence>MGTLFTQSVTGGVTGTATNTVWLAPQTTPFTNRAGAETFCQPSVRCEGKIGDVKVLTLLSCRPSYVYPGDRGFVTADRYPDCFPDGYYSIGERRTPFRKRRNIRLSVDGMPTDFELAAAYPGTACRAGWHTACSTTFRIGPEEHSQVWCCPSRNYQCGTTNVKYALTPSATMRVCVSMVSVLTFVETVQKKTQANQLTTHSTTVPPNQALPYRIQAFPLAMPAVTAGSSSGSVLPEPSATNTVTTATDDGASATSALTRGQIAESAVGVIAFLGLVFALVAMQVRRRRLRGYAIPELPAADDLKTEDTAPRVELEGCNMYPEMSSEREPVEAPFAENQSSPLISHQGAAGAEEDESPVIPRCHLG</sequence>
<evidence type="ECO:0000256" key="2">
    <source>
        <dbReference type="SAM" id="Phobius"/>
    </source>
</evidence>
<keyword evidence="4" id="KW-1185">Reference proteome</keyword>
<keyword evidence="2" id="KW-0812">Transmembrane</keyword>
<evidence type="ECO:0000313" key="3">
    <source>
        <dbReference type="EMBL" id="KAK8029774.1"/>
    </source>
</evidence>
<proteinExistence type="predicted"/>
<evidence type="ECO:0000256" key="1">
    <source>
        <dbReference type="SAM" id="MobiDB-lite"/>
    </source>
</evidence>
<dbReference type="Proteomes" id="UP001444661">
    <property type="component" value="Unassembled WGS sequence"/>
</dbReference>
<accession>A0ABR1SEX3</accession>
<evidence type="ECO:0000313" key="4">
    <source>
        <dbReference type="Proteomes" id="UP001444661"/>
    </source>
</evidence>